<reference evidence="2" key="1">
    <citation type="submission" date="2021-01" db="EMBL/GenBank/DDBJ databases">
        <authorList>
            <consortium name="Genoscope - CEA"/>
            <person name="William W."/>
        </authorList>
    </citation>
    <scope>NUCLEOTIDE SEQUENCE</scope>
</reference>
<comment type="caution">
    <text evidence="2">The sequence shown here is derived from an EMBL/GenBank/DDBJ whole genome shotgun (WGS) entry which is preliminary data.</text>
</comment>
<dbReference type="CDD" id="cd00170">
    <property type="entry name" value="SEC14"/>
    <property type="match status" value="1"/>
</dbReference>
<dbReference type="AlphaFoldDB" id="A0A8S1NKE3"/>
<feature type="domain" description="CRAL-TRIO" evidence="1">
    <location>
        <begin position="108"/>
        <end position="271"/>
    </location>
</feature>
<dbReference type="EMBL" id="CAJJDN010000051">
    <property type="protein sequence ID" value="CAD8087104.1"/>
    <property type="molecule type" value="Genomic_DNA"/>
</dbReference>
<evidence type="ECO:0000313" key="3">
    <source>
        <dbReference type="Proteomes" id="UP000692954"/>
    </source>
</evidence>
<dbReference type="Proteomes" id="UP000692954">
    <property type="component" value="Unassembled WGS sequence"/>
</dbReference>
<evidence type="ECO:0000259" key="1">
    <source>
        <dbReference type="PROSITE" id="PS50191"/>
    </source>
</evidence>
<dbReference type="PROSITE" id="PS50191">
    <property type="entry name" value="CRAL_TRIO"/>
    <property type="match status" value="1"/>
</dbReference>
<name>A0A8S1NKE3_9CILI</name>
<organism evidence="2 3">
    <name type="scientific">Paramecium sonneborni</name>
    <dbReference type="NCBI Taxonomy" id="65129"/>
    <lineage>
        <taxon>Eukaryota</taxon>
        <taxon>Sar</taxon>
        <taxon>Alveolata</taxon>
        <taxon>Ciliophora</taxon>
        <taxon>Intramacronucleata</taxon>
        <taxon>Oligohymenophorea</taxon>
        <taxon>Peniculida</taxon>
        <taxon>Parameciidae</taxon>
        <taxon>Paramecium</taxon>
    </lineage>
</organism>
<sequence length="281" mass="32919">MDQSEYSYLQCPAQAAAIQHEQQYIRKTEKDKQYRKIFGGDVQYDQIEIQHIKMLEEEIQKKGIKLPDGWTQTDTLKIIYNGKFKIKDCIERLILHITWRLNPNMHTLNKQMQEFLEAGFLYTFGRDYQFRPVIYLEAYRVDQKKYPKDFMIQTLSFFLGFVKKHMMMPGKVENWICVIDTKDIGVFGLPSGLGDIIKTMALNFVGCLHRMYVLNPSTGVDLSWKAGSAFMDDESKSKNVFLTKKTLEKLKEAIPQDQLEKKYLGNAENLTQFWPPQISKK</sequence>
<dbReference type="SMART" id="SM00516">
    <property type="entry name" value="SEC14"/>
    <property type="match status" value="1"/>
</dbReference>
<evidence type="ECO:0000313" key="2">
    <source>
        <dbReference type="EMBL" id="CAD8087104.1"/>
    </source>
</evidence>
<accession>A0A8S1NKE3</accession>
<dbReference type="PANTHER" id="PTHR46818">
    <property type="entry name" value="DOMAIN-CONTAINING PROTEIN, PUTATIVE-RELATED"/>
    <property type="match status" value="1"/>
</dbReference>
<dbReference type="Pfam" id="PF00650">
    <property type="entry name" value="CRAL_TRIO"/>
    <property type="match status" value="1"/>
</dbReference>
<dbReference type="PANTHER" id="PTHR46818:SF1">
    <property type="entry name" value="CHROMOSOME UNDETERMINED SCAFFOLD_125, WHOLE GENOME SHOTGUN SEQUENCE"/>
    <property type="match status" value="1"/>
</dbReference>
<protein>
    <recommendedName>
        <fullName evidence="1">CRAL-TRIO domain-containing protein</fullName>
    </recommendedName>
</protein>
<dbReference type="InterPro" id="IPR001251">
    <property type="entry name" value="CRAL-TRIO_dom"/>
</dbReference>
<dbReference type="OrthoDB" id="75724at2759"/>
<keyword evidence="3" id="KW-1185">Reference proteome</keyword>
<gene>
    <name evidence="2" type="ORF">PSON_ATCC_30995.1.T0510013</name>
</gene>
<proteinExistence type="predicted"/>